<protein>
    <submittedName>
        <fullName evidence="8">Divalent metal cation transporter MntH</fullName>
    </submittedName>
</protein>
<comment type="subcellular location">
    <subcellularLocation>
        <location evidence="1">Membrane</location>
        <topology evidence="1">Multi-pass membrane protein</topology>
    </subcellularLocation>
</comment>
<feature type="transmembrane region" description="Helical" evidence="7">
    <location>
        <begin position="254"/>
        <end position="276"/>
    </location>
</feature>
<feature type="transmembrane region" description="Helical" evidence="7">
    <location>
        <begin position="301"/>
        <end position="330"/>
    </location>
</feature>
<keyword evidence="9" id="KW-1185">Reference proteome</keyword>
<evidence type="ECO:0000256" key="5">
    <source>
        <dbReference type="ARBA" id="ARBA00022989"/>
    </source>
</evidence>
<evidence type="ECO:0000313" key="8">
    <source>
        <dbReference type="EMBL" id="CAG9176927.1"/>
    </source>
</evidence>
<feature type="transmembrane region" description="Helical" evidence="7">
    <location>
        <begin position="124"/>
        <end position="147"/>
    </location>
</feature>
<dbReference type="RefSeq" id="WP_224003941.1">
    <property type="nucleotide sequence ID" value="NZ_CAJZAF010000019.1"/>
</dbReference>
<dbReference type="PANTHER" id="PTHR11706">
    <property type="entry name" value="SOLUTE CARRIER PROTEIN FAMILY 11 MEMBER"/>
    <property type="match status" value="1"/>
</dbReference>
<gene>
    <name evidence="8" type="primary">mntH_1</name>
    <name evidence="8" type="ORF">LMG23994_03535</name>
</gene>
<dbReference type="PANTHER" id="PTHR11706:SF33">
    <property type="entry name" value="NATURAL RESISTANCE-ASSOCIATED MACROPHAGE PROTEIN 2"/>
    <property type="match status" value="1"/>
</dbReference>
<dbReference type="Proteomes" id="UP000701702">
    <property type="component" value="Unassembled WGS sequence"/>
</dbReference>
<feature type="transmembrane region" description="Helical" evidence="7">
    <location>
        <begin position="159"/>
        <end position="177"/>
    </location>
</feature>
<keyword evidence="4" id="KW-0769">Symport</keyword>
<sequence>MDESETGSPVADTSTDTDANVPWYKLMGPGLITGAADDAPSGIVTYAQAGAQFGNGLLWSVLLTLPLMIAVQLVCARLGRISGRGIVANIRRHQSQPLAYAFVVLLVVANTLNVGADLAAMGDALALVLGGARWIYTLALAAGSLLLQLFMPYRRYAAYLKWLSLSLLVYIAAMFLLKIDWHAAALAMVWPRIEFSSAYLLMVVAVLGTTISPYLFVWQAAAEVEELDIDRAALPLHAAPEQARMNFRRINVDTVTGMVVSAVIALCIMLTTSYALHNAGILDIDSSAAAAKALEPVGGKWALLLFSAGIIGTGLMAAPVLAGSVGYAVAEAMDFAAGDNRVCPVSKLGASWRPPV</sequence>
<keyword evidence="2" id="KW-0813">Transport</keyword>
<evidence type="ECO:0000256" key="3">
    <source>
        <dbReference type="ARBA" id="ARBA00022692"/>
    </source>
</evidence>
<dbReference type="Pfam" id="PF01566">
    <property type="entry name" value="Nramp"/>
    <property type="match status" value="1"/>
</dbReference>
<comment type="caution">
    <text evidence="8">The sequence shown here is derived from an EMBL/GenBank/DDBJ whole genome shotgun (WGS) entry which is preliminary data.</text>
</comment>
<accession>A0ABM8XAB2</accession>
<feature type="transmembrane region" description="Helical" evidence="7">
    <location>
        <begin position="98"/>
        <end position="118"/>
    </location>
</feature>
<evidence type="ECO:0000256" key="4">
    <source>
        <dbReference type="ARBA" id="ARBA00022847"/>
    </source>
</evidence>
<dbReference type="EMBL" id="CAJZAF010000019">
    <property type="protein sequence ID" value="CAG9176927.1"/>
    <property type="molecule type" value="Genomic_DNA"/>
</dbReference>
<evidence type="ECO:0000256" key="2">
    <source>
        <dbReference type="ARBA" id="ARBA00022448"/>
    </source>
</evidence>
<evidence type="ECO:0000256" key="7">
    <source>
        <dbReference type="SAM" id="Phobius"/>
    </source>
</evidence>
<keyword evidence="6 7" id="KW-0472">Membrane</keyword>
<feature type="transmembrane region" description="Helical" evidence="7">
    <location>
        <begin position="197"/>
        <end position="217"/>
    </location>
</feature>
<feature type="transmembrane region" description="Helical" evidence="7">
    <location>
        <begin position="57"/>
        <end position="78"/>
    </location>
</feature>
<reference evidence="8 9" key="1">
    <citation type="submission" date="2021-08" db="EMBL/GenBank/DDBJ databases">
        <authorList>
            <person name="Peeters C."/>
        </authorList>
    </citation>
    <scope>NUCLEOTIDE SEQUENCE [LARGE SCALE GENOMIC DNA]</scope>
    <source>
        <strain evidence="8 9">LMG 23994</strain>
    </source>
</reference>
<evidence type="ECO:0000256" key="6">
    <source>
        <dbReference type="ARBA" id="ARBA00023136"/>
    </source>
</evidence>
<keyword evidence="5 7" id="KW-1133">Transmembrane helix</keyword>
<evidence type="ECO:0000256" key="1">
    <source>
        <dbReference type="ARBA" id="ARBA00004141"/>
    </source>
</evidence>
<dbReference type="InterPro" id="IPR001046">
    <property type="entry name" value="NRAMP_fam"/>
</dbReference>
<proteinExistence type="predicted"/>
<name>A0ABM8XAB2_9BURK</name>
<keyword evidence="3 7" id="KW-0812">Transmembrane</keyword>
<evidence type="ECO:0000313" key="9">
    <source>
        <dbReference type="Proteomes" id="UP000701702"/>
    </source>
</evidence>
<organism evidence="8 9">
    <name type="scientific">Cupriavidus pinatubonensis</name>
    <dbReference type="NCBI Taxonomy" id="248026"/>
    <lineage>
        <taxon>Bacteria</taxon>
        <taxon>Pseudomonadati</taxon>
        <taxon>Pseudomonadota</taxon>
        <taxon>Betaproteobacteria</taxon>
        <taxon>Burkholderiales</taxon>
        <taxon>Burkholderiaceae</taxon>
        <taxon>Cupriavidus</taxon>
    </lineage>
</organism>